<dbReference type="SUPFAM" id="SSF53383">
    <property type="entry name" value="PLP-dependent transferases"/>
    <property type="match status" value="1"/>
</dbReference>
<proteinExistence type="inferred from homology"/>
<gene>
    <name evidence="3" type="primary">pseC</name>
    <name evidence="3" type="ORF">HLB44_24920</name>
</gene>
<dbReference type="InterPro" id="IPR015422">
    <property type="entry name" value="PyrdxlP-dep_Trfase_small"/>
</dbReference>
<dbReference type="RefSeq" id="WP_173128915.1">
    <property type="nucleotide sequence ID" value="NZ_JABRWJ010000008.1"/>
</dbReference>
<comment type="similarity">
    <text evidence="1 2">Belongs to the DegT/DnrJ/EryC1 family.</text>
</comment>
<evidence type="ECO:0000256" key="2">
    <source>
        <dbReference type="RuleBase" id="RU004508"/>
    </source>
</evidence>
<dbReference type="InterPro" id="IPR015421">
    <property type="entry name" value="PyrdxlP-dep_Trfase_major"/>
</dbReference>
<dbReference type="Gene3D" id="3.40.640.10">
    <property type="entry name" value="Type I PLP-dependent aspartate aminotransferase-like (Major domain)"/>
    <property type="match status" value="1"/>
</dbReference>
<accession>A0ABX2ENX7</accession>
<sequence>MAFIPYSRQQITDDDIAAVTAVLRSEFLTQGPAVPAFERAFADVHQVKHAIAVGNATEGLHIACLALGVGPGARVWTSPNSFLASANCALYCGATIDFVDIDPHTRNMSVVALAAKLEAARTAGTLPQVVIPVDFAGLPTDLREIRTLADRYGFRILQDASHATGARYLGAPVGSAWADATVFSFHAVKIVTTAEGGLVTTQDDALARELQLLRSHGMTRDAALMDGTPDGPWYYEQQRLGYNFRMTDLQAALGLSQLKRLDDMHAKRAARAERYDALLADLPVKRPARLADRVSAWHLYAIELSRGHDRRAVFEALRAAEIGVNVHYIPIHTQPHYQRLGFKRGDFPAAEAYYAQAISLPLFPEMTEAEQDRVVAVLRAALG</sequence>
<evidence type="ECO:0000313" key="3">
    <source>
        <dbReference type="EMBL" id="NRF70255.1"/>
    </source>
</evidence>
<evidence type="ECO:0000313" key="4">
    <source>
        <dbReference type="Proteomes" id="UP000737171"/>
    </source>
</evidence>
<name>A0ABX2ENX7_9BURK</name>
<organism evidence="3 4">
    <name type="scientific">Pseudaquabacterium terrae</name>
    <dbReference type="NCBI Taxonomy" id="2732868"/>
    <lineage>
        <taxon>Bacteria</taxon>
        <taxon>Pseudomonadati</taxon>
        <taxon>Pseudomonadota</taxon>
        <taxon>Betaproteobacteria</taxon>
        <taxon>Burkholderiales</taxon>
        <taxon>Sphaerotilaceae</taxon>
        <taxon>Pseudaquabacterium</taxon>
    </lineage>
</organism>
<evidence type="ECO:0000256" key="1">
    <source>
        <dbReference type="ARBA" id="ARBA00037999"/>
    </source>
</evidence>
<dbReference type="InterPro" id="IPR020026">
    <property type="entry name" value="PseC"/>
</dbReference>
<dbReference type="NCBIfam" id="TIGR03588">
    <property type="entry name" value="PseC"/>
    <property type="match status" value="1"/>
</dbReference>
<dbReference type="Gene3D" id="3.90.1150.10">
    <property type="entry name" value="Aspartate Aminotransferase, domain 1"/>
    <property type="match status" value="1"/>
</dbReference>
<dbReference type="InterPro" id="IPR000653">
    <property type="entry name" value="DegT/StrS_aminotransferase"/>
</dbReference>
<dbReference type="Pfam" id="PF01041">
    <property type="entry name" value="DegT_DnrJ_EryC1"/>
    <property type="match status" value="1"/>
</dbReference>
<dbReference type="EMBL" id="JABRWJ010000008">
    <property type="protein sequence ID" value="NRF70255.1"/>
    <property type="molecule type" value="Genomic_DNA"/>
</dbReference>
<keyword evidence="4" id="KW-1185">Reference proteome</keyword>
<protein>
    <submittedName>
        <fullName evidence="3">UDP-4-amino-4, 6-dideoxy-N-acetyl-beta-L-altrosamine transaminase</fullName>
        <ecNumber evidence="3">2.6.1.92</ecNumber>
    </submittedName>
</protein>
<dbReference type="PANTHER" id="PTHR30244:SF34">
    <property type="entry name" value="DTDP-4-AMINO-4,6-DIDEOXYGALACTOSE TRANSAMINASE"/>
    <property type="match status" value="1"/>
</dbReference>
<dbReference type="PIRSF" id="PIRSF000390">
    <property type="entry name" value="PLP_StrS"/>
    <property type="match status" value="1"/>
</dbReference>
<keyword evidence="3" id="KW-0032">Aminotransferase</keyword>
<dbReference type="EC" id="2.6.1.92" evidence="3"/>
<dbReference type="PANTHER" id="PTHR30244">
    <property type="entry name" value="TRANSAMINASE"/>
    <property type="match status" value="1"/>
</dbReference>
<keyword evidence="3" id="KW-0808">Transferase</keyword>
<dbReference type="Proteomes" id="UP000737171">
    <property type="component" value="Unassembled WGS sequence"/>
</dbReference>
<dbReference type="InterPro" id="IPR015424">
    <property type="entry name" value="PyrdxlP-dep_Trfase"/>
</dbReference>
<dbReference type="GO" id="GO:0008483">
    <property type="term" value="F:transaminase activity"/>
    <property type="evidence" value="ECO:0007669"/>
    <property type="project" value="UniProtKB-KW"/>
</dbReference>
<keyword evidence="2" id="KW-0663">Pyridoxal phosphate</keyword>
<dbReference type="CDD" id="cd00616">
    <property type="entry name" value="AHBA_syn"/>
    <property type="match status" value="1"/>
</dbReference>
<comment type="caution">
    <text evidence="3">The sequence shown here is derived from an EMBL/GenBank/DDBJ whole genome shotgun (WGS) entry which is preliminary data.</text>
</comment>
<reference evidence="3 4" key="1">
    <citation type="submission" date="2020-05" db="EMBL/GenBank/DDBJ databases">
        <title>Aquincola sp. isolate from soil.</title>
        <authorList>
            <person name="Han J."/>
            <person name="Kim D.-U."/>
        </authorList>
    </citation>
    <scope>NUCLEOTIDE SEQUENCE [LARGE SCALE GENOMIC DNA]</scope>
    <source>
        <strain evidence="3 4">S2</strain>
    </source>
</reference>